<name>A0AAW4W912_9FIRM</name>
<evidence type="ECO:0000256" key="4">
    <source>
        <dbReference type="ARBA" id="ARBA00022898"/>
    </source>
</evidence>
<reference evidence="6" key="1">
    <citation type="submission" date="2021-10" db="EMBL/GenBank/DDBJ databases">
        <title>Anaerobic single-cell dispensing facilitates the cultivation of human gut bacteria.</title>
        <authorList>
            <person name="Afrizal A."/>
        </authorList>
    </citation>
    <scope>NUCLEOTIDE SEQUENCE</scope>
    <source>
        <strain evidence="6">CLA-AA-H204</strain>
    </source>
</reference>
<feature type="domain" description="Aminotransferase class I/classII large" evidence="5">
    <location>
        <begin position="3"/>
        <end position="101"/>
    </location>
</feature>
<comment type="cofactor">
    <cofactor evidence="1">
        <name>pyridoxal 5'-phosphate</name>
        <dbReference type="ChEBI" id="CHEBI:597326"/>
    </cofactor>
</comment>
<dbReference type="SUPFAM" id="SSF53383">
    <property type="entry name" value="PLP-dependent transferases"/>
    <property type="match status" value="1"/>
</dbReference>
<dbReference type="EMBL" id="JAJEQW010000002">
    <property type="protein sequence ID" value="MCC2241281.1"/>
    <property type="molecule type" value="Genomic_DNA"/>
</dbReference>
<dbReference type="InterPro" id="IPR015424">
    <property type="entry name" value="PyrdxlP-dep_Trfase"/>
</dbReference>
<evidence type="ECO:0000256" key="1">
    <source>
        <dbReference type="ARBA" id="ARBA00001933"/>
    </source>
</evidence>
<dbReference type="GO" id="GO:1901605">
    <property type="term" value="P:alpha-amino acid metabolic process"/>
    <property type="evidence" value="ECO:0007669"/>
    <property type="project" value="TreeGrafter"/>
</dbReference>
<gene>
    <name evidence="6" type="ORF">LKD47_03030</name>
</gene>
<evidence type="ECO:0000256" key="2">
    <source>
        <dbReference type="ARBA" id="ARBA00022576"/>
    </source>
</evidence>
<keyword evidence="2 6" id="KW-0032">Aminotransferase</keyword>
<dbReference type="GO" id="GO:0030170">
    <property type="term" value="F:pyridoxal phosphate binding"/>
    <property type="evidence" value="ECO:0007669"/>
    <property type="project" value="InterPro"/>
</dbReference>
<keyword evidence="4" id="KW-0663">Pyridoxal phosphate</keyword>
<dbReference type="PANTHER" id="PTHR42790">
    <property type="entry name" value="AMINOTRANSFERASE"/>
    <property type="match status" value="1"/>
</dbReference>
<dbReference type="InterPro" id="IPR050859">
    <property type="entry name" value="Class-I_PLP-dep_aminotransf"/>
</dbReference>
<dbReference type="InterPro" id="IPR015422">
    <property type="entry name" value="PyrdxlP-dep_Trfase_small"/>
</dbReference>
<organism evidence="6 7">
    <name type="scientific">Roseburia amylophila</name>
    <dbReference type="NCBI Taxonomy" id="2981794"/>
    <lineage>
        <taxon>Bacteria</taxon>
        <taxon>Bacillati</taxon>
        <taxon>Bacillota</taxon>
        <taxon>Clostridia</taxon>
        <taxon>Lachnospirales</taxon>
        <taxon>Lachnospiraceae</taxon>
        <taxon>Roseburia</taxon>
    </lineage>
</organism>
<comment type="caution">
    <text evidence="6">The sequence shown here is derived from an EMBL/GenBank/DDBJ whole genome shotgun (WGS) entry which is preliminary data.</text>
</comment>
<keyword evidence="3" id="KW-0808">Transferase</keyword>
<dbReference type="PANTHER" id="PTHR42790:SF19">
    <property type="entry name" value="KYNURENINE_ALPHA-AMINOADIPATE AMINOTRANSFERASE, MITOCHONDRIAL"/>
    <property type="match status" value="1"/>
</dbReference>
<protein>
    <submittedName>
        <fullName evidence="6">Aminotransferase class I/II-fold pyridoxal phosphate-dependent enzyme</fullName>
    </submittedName>
</protein>
<sequence>MVCYSGSFSKVVAPGLRVGFMIANKKIIERGTLLKQFTDVHTNILAQMIVYEYYKNYDIKKHIAEVSAFYAKKSEYMCKLIREKLPKEIKCIEPDGGMFVWCTDTSGKIDIACHILAMRKALAF</sequence>
<evidence type="ECO:0000313" key="6">
    <source>
        <dbReference type="EMBL" id="MCC2241281.1"/>
    </source>
</evidence>
<dbReference type="InterPro" id="IPR004839">
    <property type="entry name" value="Aminotransferase_I/II_large"/>
</dbReference>
<accession>A0AAW4W912</accession>
<evidence type="ECO:0000313" key="7">
    <source>
        <dbReference type="Proteomes" id="UP001198893"/>
    </source>
</evidence>
<dbReference type="InterPro" id="IPR015421">
    <property type="entry name" value="PyrdxlP-dep_Trfase_major"/>
</dbReference>
<dbReference type="Proteomes" id="UP001198893">
    <property type="component" value="Unassembled WGS sequence"/>
</dbReference>
<dbReference type="Pfam" id="PF00155">
    <property type="entry name" value="Aminotran_1_2"/>
    <property type="match status" value="1"/>
</dbReference>
<dbReference type="AlphaFoldDB" id="A0AAW4W912"/>
<dbReference type="Gene3D" id="3.90.1150.10">
    <property type="entry name" value="Aspartate Aminotransferase, domain 1"/>
    <property type="match status" value="1"/>
</dbReference>
<evidence type="ECO:0000259" key="5">
    <source>
        <dbReference type="Pfam" id="PF00155"/>
    </source>
</evidence>
<dbReference type="GO" id="GO:0008483">
    <property type="term" value="F:transaminase activity"/>
    <property type="evidence" value="ECO:0007669"/>
    <property type="project" value="UniProtKB-KW"/>
</dbReference>
<evidence type="ECO:0000256" key="3">
    <source>
        <dbReference type="ARBA" id="ARBA00022679"/>
    </source>
</evidence>
<dbReference type="Gene3D" id="3.40.640.10">
    <property type="entry name" value="Type I PLP-dependent aspartate aminotransferase-like (Major domain)"/>
    <property type="match status" value="1"/>
</dbReference>
<proteinExistence type="predicted"/>